<dbReference type="EC" id="1.17.7.4" evidence="11"/>
<dbReference type="InterPro" id="IPR012340">
    <property type="entry name" value="NA-bd_OB-fold"/>
</dbReference>
<dbReference type="Proteomes" id="UP000002217">
    <property type="component" value="Chromosome"/>
</dbReference>
<dbReference type="CDD" id="cd05688">
    <property type="entry name" value="S1_RPS1_repeat_ec3"/>
    <property type="match status" value="1"/>
</dbReference>
<evidence type="ECO:0000256" key="2">
    <source>
        <dbReference type="ARBA" id="ARBA00022485"/>
    </source>
</evidence>
<dbReference type="SUPFAM" id="SSF50249">
    <property type="entry name" value="Nucleic acid-binding proteins"/>
    <property type="match status" value="4"/>
</dbReference>
<dbReference type="RefSeq" id="WP_015757635.1">
    <property type="nucleotide sequence ID" value="NC_013216.1"/>
</dbReference>
<dbReference type="OrthoDB" id="9804077at2"/>
<feature type="binding site" evidence="11">
    <location>
        <position position="189"/>
    </location>
    <ligand>
        <name>[4Fe-4S] cluster</name>
        <dbReference type="ChEBI" id="CHEBI:49883"/>
    </ligand>
</feature>
<dbReference type="SMART" id="SM00316">
    <property type="entry name" value="S1"/>
    <property type="match status" value="4"/>
</dbReference>
<evidence type="ECO:0000256" key="11">
    <source>
        <dbReference type="HAMAP-Rule" id="MF_00191"/>
    </source>
</evidence>
<comment type="pathway">
    <text evidence="11">Isoprenoid biosynthesis; dimethylallyl diphosphate biosynthesis; dimethylallyl diphosphate from (2E)-4-hydroxy-3-methylbutenyl diphosphate: step 1/1.</text>
</comment>
<keyword evidence="5" id="KW-0694">RNA-binding</keyword>
<feature type="binding site" evidence="11">
    <location>
        <position position="41"/>
    </location>
    <ligand>
        <name>(2E)-4-hydroxy-3-methylbut-2-enyl diphosphate</name>
        <dbReference type="ChEBI" id="CHEBI:128753"/>
    </ligand>
</feature>
<feature type="binding site" evidence="11">
    <location>
        <position position="123"/>
    </location>
    <ligand>
        <name>(2E)-4-hydroxy-3-methylbut-2-enyl diphosphate</name>
        <dbReference type="ChEBI" id="CHEBI:128753"/>
    </ligand>
</feature>
<dbReference type="GO" id="GO:0019288">
    <property type="term" value="P:isopentenyl diphosphate biosynthetic process, methylerythritol 4-phosphate pathway"/>
    <property type="evidence" value="ECO:0007669"/>
    <property type="project" value="UniProtKB-UniRule"/>
</dbReference>
<evidence type="ECO:0000256" key="8">
    <source>
        <dbReference type="ARBA" id="ARBA00023014"/>
    </source>
</evidence>
<dbReference type="NCBIfam" id="NF002187">
    <property type="entry name" value="PRK01045.1-1"/>
    <property type="match status" value="1"/>
</dbReference>
<dbReference type="FunFam" id="2.40.50.140:FF:000018">
    <property type="entry name" value="30S ribosomal protein S1"/>
    <property type="match status" value="1"/>
</dbReference>
<dbReference type="GO" id="GO:0051539">
    <property type="term" value="F:4 iron, 4 sulfur cluster binding"/>
    <property type="evidence" value="ECO:0007669"/>
    <property type="project" value="UniProtKB-UniRule"/>
</dbReference>
<keyword evidence="8 11" id="KW-0411">Iron-sulfur</keyword>
<feature type="binding site" evidence="11">
    <location>
        <position position="123"/>
    </location>
    <ligand>
        <name>isopentenyl diphosphate</name>
        <dbReference type="ChEBI" id="CHEBI:128769"/>
    </ligand>
</feature>
<feature type="binding site" evidence="11">
    <location>
        <position position="219"/>
    </location>
    <ligand>
        <name>isopentenyl diphosphate</name>
        <dbReference type="ChEBI" id="CHEBI:128769"/>
    </ligand>
</feature>
<dbReference type="eggNOG" id="COG0539">
    <property type="taxonomic scope" value="Bacteria"/>
</dbReference>
<dbReference type="eggNOG" id="COG0761">
    <property type="taxonomic scope" value="Bacteria"/>
</dbReference>
<feature type="binding site" evidence="11">
    <location>
        <position position="217"/>
    </location>
    <ligand>
        <name>(2E)-4-hydroxy-3-methylbut-2-enyl diphosphate</name>
        <dbReference type="ChEBI" id="CHEBI:128753"/>
    </ligand>
</feature>
<keyword evidence="11" id="KW-0414">Isoprene biosynthesis</keyword>
<keyword evidence="6" id="KW-0689">Ribosomal protein</keyword>
<dbReference type="NCBIfam" id="TIGR00216">
    <property type="entry name" value="ispH_lytB"/>
    <property type="match status" value="1"/>
</dbReference>
<comment type="function">
    <text evidence="10">Binds mRNA; thus facilitating recognition of the initiation point. It is needed to translate mRNA with a short Shine-Dalgarno (SD) purine-rich sequence.</text>
</comment>
<dbReference type="PANTHER" id="PTHR10724:SF7">
    <property type="entry name" value="SMALL RIBOSOMAL SUBUNIT PROTEIN BS1C"/>
    <property type="match status" value="1"/>
</dbReference>
<accession>C8VZ21</accession>
<dbReference type="Pfam" id="PF00575">
    <property type="entry name" value="S1"/>
    <property type="match status" value="4"/>
</dbReference>
<feature type="binding site" evidence="11">
    <location>
        <position position="123"/>
    </location>
    <ligand>
        <name>dimethylallyl diphosphate</name>
        <dbReference type="ChEBI" id="CHEBI:57623"/>
    </ligand>
</feature>
<dbReference type="STRING" id="485916.Dtox_2102"/>
<dbReference type="CDD" id="cd13944">
    <property type="entry name" value="lytB_ispH"/>
    <property type="match status" value="1"/>
</dbReference>
<feature type="binding site" evidence="11">
    <location>
        <position position="217"/>
    </location>
    <ligand>
        <name>dimethylallyl diphosphate</name>
        <dbReference type="ChEBI" id="CHEBI:57623"/>
    </ligand>
</feature>
<dbReference type="Pfam" id="PF02401">
    <property type="entry name" value="LYTB"/>
    <property type="match status" value="1"/>
</dbReference>
<dbReference type="InterPro" id="IPR050437">
    <property type="entry name" value="Ribos_protein_bS1-like"/>
</dbReference>
<dbReference type="InterPro" id="IPR003029">
    <property type="entry name" value="S1_domain"/>
</dbReference>
<feature type="binding site" evidence="11">
    <location>
        <position position="73"/>
    </location>
    <ligand>
        <name>isopentenyl diphosphate</name>
        <dbReference type="ChEBI" id="CHEBI:128769"/>
    </ligand>
</feature>
<evidence type="ECO:0000259" key="12">
    <source>
        <dbReference type="PROSITE" id="PS50126"/>
    </source>
</evidence>
<comment type="cofactor">
    <cofactor evidence="11">
        <name>[4Fe-4S] cluster</name>
        <dbReference type="ChEBI" id="CHEBI:49883"/>
    </cofactor>
    <text evidence="11">Binds 1 [4Fe-4S] cluster per subunit.</text>
</comment>
<protein>
    <recommendedName>
        <fullName evidence="11">4-hydroxy-3-methylbut-2-enyl diphosphate reductase</fullName>
        <shortName evidence="11">HMBPP reductase</shortName>
        <ecNumber evidence="11">1.17.7.4</ecNumber>
    </recommendedName>
</protein>
<feature type="binding site" evidence="11">
    <location>
        <position position="41"/>
    </location>
    <ligand>
        <name>isopentenyl diphosphate</name>
        <dbReference type="ChEBI" id="CHEBI:128769"/>
    </ligand>
</feature>
<feature type="binding site" evidence="11">
    <location>
        <position position="73"/>
    </location>
    <ligand>
        <name>dimethylallyl diphosphate</name>
        <dbReference type="ChEBI" id="CHEBI:57623"/>
    </ligand>
</feature>
<dbReference type="GO" id="GO:0051745">
    <property type="term" value="F:4-hydroxy-3-methylbut-2-enyl diphosphate reductase activity"/>
    <property type="evidence" value="ECO:0007669"/>
    <property type="project" value="UniProtKB-UniRule"/>
</dbReference>
<dbReference type="UniPathway" id="UPA00056">
    <property type="reaction ID" value="UER00097"/>
</dbReference>
<feature type="binding site" evidence="11">
    <location>
        <position position="261"/>
    </location>
    <ligand>
        <name>(2E)-4-hydroxy-3-methylbut-2-enyl diphosphate</name>
        <dbReference type="ChEBI" id="CHEBI:128753"/>
    </ligand>
</feature>
<evidence type="ECO:0000256" key="10">
    <source>
        <dbReference type="ARBA" id="ARBA00025604"/>
    </source>
</evidence>
<dbReference type="CDD" id="cd05687">
    <property type="entry name" value="S1_RPS1_repeat_ec1_hs1"/>
    <property type="match status" value="1"/>
</dbReference>
<keyword evidence="4" id="KW-0677">Repeat</keyword>
<evidence type="ECO:0000256" key="3">
    <source>
        <dbReference type="ARBA" id="ARBA00022723"/>
    </source>
</evidence>
<dbReference type="GO" id="GO:0046872">
    <property type="term" value="F:metal ion binding"/>
    <property type="evidence" value="ECO:0007669"/>
    <property type="project" value="UniProtKB-KW"/>
</dbReference>
<dbReference type="Gene3D" id="3.40.50.11270">
    <property type="match status" value="1"/>
</dbReference>
<dbReference type="InterPro" id="IPR035104">
    <property type="entry name" value="Ribosomal_protein_S1-like"/>
</dbReference>
<comment type="catalytic activity">
    <reaction evidence="11">
        <text>isopentenyl diphosphate + 2 oxidized [2Fe-2S]-[ferredoxin] + H2O = (2E)-4-hydroxy-3-methylbut-2-enyl diphosphate + 2 reduced [2Fe-2S]-[ferredoxin] + 2 H(+)</text>
        <dbReference type="Rhea" id="RHEA:24488"/>
        <dbReference type="Rhea" id="RHEA-COMP:10000"/>
        <dbReference type="Rhea" id="RHEA-COMP:10001"/>
        <dbReference type="ChEBI" id="CHEBI:15377"/>
        <dbReference type="ChEBI" id="CHEBI:15378"/>
        <dbReference type="ChEBI" id="CHEBI:33737"/>
        <dbReference type="ChEBI" id="CHEBI:33738"/>
        <dbReference type="ChEBI" id="CHEBI:128753"/>
        <dbReference type="ChEBI" id="CHEBI:128769"/>
        <dbReference type="EC" id="1.17.7.4"/>
    </reaction>
</comment>
<dbReference type="GO" id="GO:0022627">
    <property type="term" value="C:cytosolic small ribosomal subunit"/>
    <property type="evidence" value="ECO:0007669"/>
    <property type="project" value="TreeGrafter"/>
</dbReference>
<evidence type="ECO:0000256" key="6">
    <source>
        <dbReference type="ARBA" id="ARBA00022980"/>
    </source>
</evidence>
<feature type="active site" description="Proton donor" evidence="11">
    <location>
        <position position="125"/>
    </location>
</feature>
<evidence type="ECO:0000313" key="13">
    <source>
        <dbReference type="EMBL" id="ACV62931.1"/>
    </source>
</evidence>
<dbReference type="PANTHER" id="PTHR10724">
    <property type="entry name" value="30S RIBOSOMAL PROTEIN S1"/>
    <property type="match status" value="1"/>
</dbReference>
<feature type="binding site" evidence="11">
    <location>
        <position position="261"/>
    </location>
    <ligand>
        <name>dimethylallyl diphosphate</name>
        <dbReference type="ChEBI" id="CHEBI:57623"/>
    </ligand>
</feature>
<keyword evidence="7 11" id="KW-0408">Iron</keyword>
<evidence type="ECO:0000256" key="7">
    <source>
        <dbReference type="ARBA" id="ARBA00023004"/>
    </source>
</evidence>
<evidence type="ECO:0000313" key="14">
    <source>
        <dbReference type="Proteomes" id="UP000002217"/>
    </source>
</evidence>
<dbReference type="EMBL" id="CP001720">
    <property type="protein sequence ID" value="ACV62931.1"/>
    <property type="molecule type" value="Genomic_DNA"/>
</dbReference>
<sequence length="676" mass="73522">MKIIVADKAGFCFGVKRAIDMANDVVRKRDGPIYSLGPLIHNPQVVDKLAQEGIIAIDDLKEIHAGTVIIRSHGVGPEILSEVYERGLNLINATCPFVSRAQQIARDLYTEGRQVIVVGDKDHPEVQGIVGWANGQALVVQNSLEAEALGAISNAGVLAQTTQPLVNFQQVVDVLKQKTEQLKECNTICHATGERQQAALELARNVDVMVVVGGANSANTGKLANLCRSTGTPAYQIETAGELRVGWFACVEKVGLTAGASTPDWIIEEVKKRMNELGEMNGIEESKEQLEEINSAEEGMQDSVEVKALHNGDIVKGVVVQIGQDEVLVDVGSKSEGFISAKELSSFNINSPDEVVKIGDEIDVFVISAEDNEGRIKLSKTRADAENAWAKLESLLESSEKIEGTVREVVKGGLLVDVGVRAFLPASLVDKGYVEDLSKYVGENITAQVIEINRIRRKVVLSRKAILEEEYANRKEELLNSLQEGQTVSGIVRRITNFGAFVDIGGVDGLLHISEMAWYRVTHPSEIVQVGDEVTVMVLKIDRNADKISLGLKQVLANPWENVDSKYPVGAIVAAKVVRLAPFGAFVQLEPGVEGLVHISHLADHHVEKPEDVVSEGEEVNVKVLSVDTQEKRIRLSIKEVTKKVKEEKPVQNYESNSQGSGEITIGEILGASLKK</sequence>
<feature type="binding site" evidence="11">
    <location>
        <position position="217"/>
    </location>
    <ligand>
        <name>isopentenyl diphosphate</name>
        <dbReference type="ChEBI" id="CHEBI:128769"/>
    </ligand>
</feature>
<feature type="binding site" evidence="11">
    <location>
        <position position="12"/>
    </location>
    <ligand>
        <name>[4Fe-4S] cluster</name>
        <dbReference type="ChEBI" id="CHEBI:49883"/>
    </ligand>
</feature>
<dbReference type="HOGENOM" id="CLU_015805_3_1_9"/>
<dbReference type="KEGG" id="dae:Dtox_2102"/>
<feature type="domain" description="S1 motif" evidence="12">
    <location>
        <begin position="399"/>
        <end position="464"/>
    </location>
</feature>
<dbReference type="GO" id="GO:0016114">
    <property type="term" value="P:terpenoid biosynthetic process"/>
    <property type="evidence" value="ECO:0007669"/>
    <property type="project" value="UniProtKB-UniRule"/>
</dbReference>
<evidence type="ECO:0000256" key="9">
    <source>
        <dbReference type="ARBA" id="ARBA00023274"/>
    </source>
</evidence>
<dbReference type="NCBIfam" id="NF000907">
    <property type="entry name" value="PRK00087.1"/>
    <property type="match status" value="1"/>
</dbReference>
<comment type="caution">
    <text evidence="11">Lacks conserved residue(s) required for the propagation of feature annotation.</text>
</comment>
<proteinExistence type="inferred from homology"/>
<dbReference type="GO" id="GO:0003729">
    <property type="term" value="F:mRNA binding"/>
    <property type="evidence" value="ECO:0007669"/>
    <property type="project" value="TreeGrafter"/>
</dbReference>
<feature type="binding site" evidence="11">
    <location>
        <position position="95"/>
    </location>
    <ligand>
        <name>[4Fe-4S] cluster</name>
        <dbReference type="ChEBI" id="CHEBI:49883"/>
    </ligand>
</feature>
<comment type="pathway">
    <text evidence="11">Isoprenoid biosynthesis; isopentenyl diphosphate biosynthesis via DXP pathway; isopentenyl diphosphate from 1-deoxy-D-xylulose 5-phosphate: step 6/6.</text>
</comment>
<dbReference type="CDD" id="cd04465">
    <property type="entry name" value="S1_RPS1_repeat_ec2_hs2"/>
    <property type="match status" value="1"/>
</dbReference>
<keyword evidence="14" id="KW-1185">Reference proteome</keyword>
<dbReference type="GO" id="GO:0003735">
    <property type="term" value="F:structural constituent of ribosome"/>
    <property type="evidence" value="ECO:0007669"/>
    <property type="project" value="TreeGrafter"/>
</dbReference>
<feature type="binding site" evidence="11">
    <location>
        <position position="219"/>
    </location>
    <ligand>
        <name>(2E)-4-hydroxy-3-methylbut-2-enyl diphosphate</name>
        <dbReference type="ChEBI" id="CHEBI:128753"/>
    </ligand>
</feature>
<dbReference type="PROSITE" id="PS50126">
    <property type="entry name" value="S1"/>
    <property type="match status" value="4"/>
</dbReference>
<dbReference type="GO" id="GO:0050992">
    <property type="term" value="P:dimethylallyl diphosphate biosynthetic process"/>
    <property type="evidence" value="ECO:0007669"/>
    <property type="project" value="UniProtKB-UniRule"/>
</dbReference>
<feature type="domain" description="S1 motif" evidence="12">
    <location>
        <begin position="312"/>
        <end position="381"/>
    </location>
</feature>
<dbReference type="HAMAP" id="MF_00191">
    <property type="entry name" value="IspH"/>
    <property type="match status" value="1"/>
</dbReference>
<dbReference type="InterPro" id="IPR003451">
    <property type="entry name" value="LytB/IspH"/>
</dbReference>
<dbReference type="AlphaFoldDB" id="C8VZ21"/>
<gene>
    <name evidence="11" type="primary">ispH</name>
    <name evidence="13" type="ordered locus">Dtox_2102</name>
</gene>
<keyword evidence="3 11" id="KW-0479">Metal-binding</keyword>
<dbReference type="NCBIfam" id="NF005208">
    <property type="entry name" value="PRK06676.1"/>
    <property type="match status" value="1"/>
</dbReference>
<name>C8VZ21_DESAS</name>
<dbReference type="Gene3D" id="3.40.1010.20">
    <property type="entry name" value="4-hydroxy-3-methylbut-2-enyl diphosphate reductase, catalytic domain"/>
    <property type="match status" value="2"/>
</dbReference>
<evidence type="ECO:0000256" key="4">
    <source>
        <dbReference type="ARBA" id="ARBA00022737"/>
    </source>
</evidence>
<feature type="binding site" evidence="11">
    <location>
        <position position="219"/>
    </location>
    <ligand>
        <name>dimethylallyl diphosphate</name>
        <dbReference type="ChEBI" id="CHEBI:57623"/>
    </ligand>
</feature>
<dbReference type="PRINTS" id="PR00681">
    <property type="entry name" value="RIBOSOMALS1"/>
</dbReference>
<feature type="binding site" evidence="11">
    <location>
        <position position="41"/>
    </location>
    <ligand>
        <name>dimethylallyl diphosphate</name>
        <dbReference type="ChEBI" id="CHEBI:57623"/>
    </ligand>
</feature>
<keyword evidence="11" id="KW-0560">Oxidoreductase</keyword>
<comment type="similarity">
    <text evidence="1">Belongs to the bacterial ribosomal protein bS1 family.</text>
</comment>
<keyword evidence="9" id="KW-0687">Ribonucleoprotein</keyword>
<dbReference type="FunFam" id="2.40.50.140:FF:000103">
    <property type="entry name" value="protein RRP5 homolog"/>
    <property type="match status" value="1"/>
</dbReference>
<feature type="binding site" evidence="11">
    <location>
        <position position="73"/>
    </location>
    <ligand>
        <name>(2E)-4-hydroxy-3-methylbut-2-enyl diphosphate</name>
        <dbReference type="ChEBI" id="CHEBI:128753"/>
    </ligand>
</feature>
<comment type="function">
    <text evidence="11">Catalyzes the conversion of 1-hydroxy-2-methyl-2-(E)-butenyl 4-diphosphate (HMBPP) into a mixture of isopentenyl diphosphate (IPP) and dimethylallyl diphosphate (DMAPP). Acts in the terminal step of the DOXP/MEP pathway for isoprenoid precursor biosynthesis.</text>
</comment>
<dbReference type="UniPathway" id="UPA00059">
    <property type="reaction ID" value="UER00105"/>
</dbReference>
<dbReference type="GO" id="GO:0006412">
    <property type="term" value="P:translation"/>
    <property type="evidence" value="ECO:0007669"/>
    <property type="project" value="TreeGrafter"/>
</dbReference>
<feature type="binding site" evidence="11">
    <location>
        <position position="261"/>
    </location>
    <ligand>
        <name>isopentenyl diphosphate</name>
        <dbReference type="ChEBI" id="CHEBI:128769"/>
    </ligand>
</feature>
<feature type="domain" description="S1 motif" evidence="12">
    <location>
        <begin position="570"/>
        <end position="639"/>
    </location>
</feature>
<reference evidence="13 14" key="1">
    <citation type="journal article" date="2009" name="Stand. Genomic Sci.">
        <title>Complete genome sequence of Desulfotomaculum acetoxidans type strain (5575).</title>
        <authorList>
            <person name="Spring S."/>
            <person name="Lapidus A."/>
            <person name="Schroder M."/>
            <person name="Gleim D."/>
            <person name="Sims D."/>
            <person name="Meincke L."/>
            <person name="Glavina Del Rio T."/>
            <person name="Tice H."/>
            <person name="Copeland A."/>
            <person name="Cheng J.F."/>
            <person name="Lucas S."/>
            <person name="Chen F."/>
            <person name="Nolan M."/>
            <person name="Bruce D."/>
            <person name="Goodwin L."/>
            <person name="Pitluck S."/>
            <person name="Ivanova N."/>
            <person name="Mavromatis K."/>
            <person name="Mikhailova N."/>
            <person name="Pati A."/>
            <person name="Chen A."/>
            <person name="Palaniappan K."/>
            <person name="Land M."/>
            <person name="Hauser L."/>
            <person name="Chang Y.J."/>
            <person name="Jeffries C.D."/>
            <person name="Chain P."/>
            <person name="Saunders E."/>
            <person name="Brettin T."/>
            <person name="Detter J.C."/>
            <person name="Goker M."/>
            <person name="Bristow J."/>
            <person name="Eisen J.A."/>
            <person name="Markowitz V."/>
            <person name="Hugenholtz P."/>
            <person name="Kyrpides N.C."/>
            <person name="Klenk H.P."/>
            <person name="Han C."/>
        </authorList>
    </citation>
    <scope>NUCLEOTIDE SEQUENCE [LARGE SCALE GENOMIC DNA]</scope>
    <source>
        <strain evidence="14">ATCC 49208 / DSM 771 / VKM B-1644</strain>
    </source>
</reference>
<feature type="domain" description="S1 motif" evidence="12">
    <location>
        <begin position="485"/>
        <end position="553"/>
    </location>
</feature>
<keyword evidence="2 11" id="KW-0004">4Fe-4S</keyword>
<dbReference type="Gene3D" id="2.40.50.140">
    <property type="entry name" value="Nucleic acid-binding proteins"/>
    <property type="match status" value="4"/>
</dbReference>
<evidence type="ECO:0000256" key="5">
    <source>
        <dbReference type="ARBA" id="ARBA00022884"/>
    </source>
</evidence>
<evidence type="ECO:0000256" key="1">
    <source>
        <dbReference type="ARBA" id="ARBA00006767"/>
    </source>
</evidence>
<comment type="catalytic activity">
    <reaction evidence="11">
        <text>dimethylallyl diphosphate + 2 oxidized [2Fe-2S]-[ferredoxin] + H2O = (2E)-4-hydroxy-3-methylbut-2-enyl diphosphate + 2 reduced [2Fe-2S]-[ferredoxin] + 2 H(+)</text>
        <dbReference type="Rhea" id="RHEA:24825"/>
        <dbReference type="Rhea" id="RHEA-COMP:10000"/>
        <dbReference type="Rhea" id="RHEA-COMP:10001"/>
        <dbReference type="ChEBI" id="CHEBI:15377"/>
        <dbReference type="ChEBI" id="CHEBI:15378"/>
        <dbReference type="ChEBI" id="CHEBI:33737"/>
        <dbReference type="ChEBI" id="CHEBI:33738"/>
        <dbReference type="ChEBI" id="CHEBI:57623"/>
        <dbReference type="ChEBI" id="CHEBI:128753"/>
        <dbReference type="EC" id="1.17.7.4"/>
    </reaction>
</comment>
<feature type="binding site" evidence="11">
    <location>
        <position position="161"/>
    </location>
    <ligand>
        <name>(2E)-4-hydroxy-3-methylbut-2-enyl diphosphate</name>
        <dbReference type="ChEBI" id="CHEBI:128753"/>
    </ligand>
</feature>
<organism evidence="13 14">
    <name type="scientific">Desulfofarcimen acetoxidans (strain ATCC 49208 / DSM 771 / KCTC 5769 / VKM B-1644 / 5575)</name>
    <name type="common">Desulfotomaculum acetoxidans</name>
    <dbReference type="NCBI Taxonomy" id="485916"/>
    <lineage>
        <taxon>Bacteria</taxon>
        <taxon>Bacillati</taxon>
        <taxon>Bacillota</taxon>
        <taxon>Clostridia</taxon>
        <taxon>Eubacteriales</taxon>
        <taxon>Peptococcaceae</taxon>
        <taxon>Desulfofarcimen</taxon>
    </lineage>
</organism>
<comment type="similarity">
    <text evidence="11">Belongs to the IspH family.</text>
</comment>